<name>A0ABV7NRU7_9PSEU</name>
<evidence type="ECO:0000313" key="3">
    <source>
        <dbReference type="Proteomes" id="UP001595645"/>
    </source>
</evidence>
<dbReference type="Gene3D" id="3.40.50.300">
    <property type="entry name" value="P-loop containing nucleotide triphosphate hydrolases"/>
    <property type="match status" value="1"/>
</dbReference>
<dbReference type="PRINTS" id="PR00364">
    <property type="entry name" value="DISEASERSIST"/>
</dbReference>
<gene>
    <name evidence="2" type="ORF">ACFOSH_05455</name>
</gene>
<dbReference type="Pfam" id="PF00931">
    <property type="entry name" value="NB-ARC"/>
    <property type="match status" value="1"/>
</dbReference>
<accession>A0ABV7NRU7</accession>
<reference evidence="3" key="1">
    <citation type="journal article" date="2019" name="Int. J. Syst. Evol. Microbiol.">
        <title>The Global Catalogue of Microorganisms (GCM) 10K type strain sequencing project: providing services to taxonomists for standard genome sequencing and annotation.</title>
        <authorList>
            <consortium name="The Broad Institute Genomics Platform"/>
            <consortium name="The Broad Institute Genome Sequencing Center for Infectious Disease"/>
            <person name="Wu L."/>
            <person name="Ma J."/>
        </authorList>
    </citation>
    <scope>NUCLEOTIDE SEQUENCE [LARGE SCALE GENOMIC DNA]</scope>
    <source>
        <strain evidence="3">CGMCC 4.7676</strain>
    </source>
</reference>
<comment type="caution">
    <text evidence="2">The sequence shown here is derived from an EMBL/GenBank/DDBJ whole genome shotgun (WGS) entry which is preliminary data.</text>
</comment>
<dbReference type="InterPro" id="IPR027417">
    <property type="entry name" value="P-loop_NTPase"/>
</dbReference>
<keyword evidence="3" id="KW-1185">Reference proteome</keyword>
<dbReference type="InterPro" id="IPR011990">
    <property type="entry name" value="TPR-like_helical_dom_sf"/>
</dbReference>
<feature type="domain" description="NB-ARC" evidence="1">
    <location>
        <begin position="22"/>
        <end position="167"/>
    </location>
</feature>
<proteinExistence type="predicted"/>
<dbReference type="GO" id="GO:0005524">
    <property type="term" value="F:ATP binding"/>
    <property type="evidence" value="ECO:0007669"/>
    <property type="project" value="UniProtKB-KW"/>
</dbReference>
<evidence type="ECO:0000259" key="1">
    <source>
        <dbReference type="Pfam" id="PF00931"/>
    </source>
</evidence>
<keyword evidence="2" id="KW-0547">Nucleotide-binding</keyword>
<dbReference type="InterPro" id="IPR019734">
    <property type="entry name" value="TPR_rpt"/>
</dbReference>
<protein>
    <submittedName>
        <fullName evidence="2">ATP-binding protein</fullName>
    </submittedName>
</protein>
<dbReference type="InterPro" id="IPR002182">
    <property type="entry name" value="NB-ARC"/>
</dbReference>
<dbReference type="EMBL" id="JBHRWK010000010">
    <property type="protein sequence ID" value="MFC3448872.1"/>
    <property type="molecule type" value="Genomic_DNA"/>
</dbReference>
<dbReference type="RefSeq" id="WP_378237562.1">
    <property type="nucleotide sequence ID" value="NZ_JBHRWK010000010.1"/>
</dbReference>
<evidence type="ECO:0000313" key="2">
    <source>
        <dbReference type="EMBL" id="MFC3448872.1"/>
    </source>
</evidence>
<dbReference type="SMART" id="SM00028">
    <property type="entry name" value="TPR"/>
    <property type="match status" value="5"/>
</dbReference>
<dbReference type="SUPFAM" id="SSF48452">
    <property type="entry name" value="TPR-like"/>
    <property type="match status" value="1"/>
</dbReference>
<dbReference type="Proteomes" id="UP001595645">
    <property type="component" value="Unassembled WGS sequence"/>
</dbReference>
<organism evidence="2 3">
    <name type="scientific">Amycolatopsis speibonae</name>
    <dbReference type="NCBI Taxonomy" id="1450224"/>
    <lineage>
        <taxon>Bacteria</taxon>
        <taxon>Bacillati</taxon>
        <taxon>Actinomycetota</taxon>
        <taxon>Actinomycetes</taxon>
        <taxon>Pseudonocardiales</taxon>
        <taxon>Pseudonocardiaceae</taxon>
        <taxon>Amycolatopsis</taxon>
    </lineage>
</organism>
<dbReference type="PANTHER" id="PTHR47691:SF3">
    <property type="entry name" value="HTH-TYPE TRANSCRIPTIONAL REGULATOR RV0890C-RELATED"/>
    <property type="match status" value="1"/>
</dbReference>
<dbReference type="Pfam" id="PF13424">
    <property type="entry name" value="TPR_12"/>
    <property type="match status" value="1"/>
</dbReference>
<sequence>MTALDALLSGNGPASGLDAVVISALDGAAGIGKTTLAVHWAHRVQHRFPDGTLYVNLRGYGPGEPSTPGEVLDGFLRALGTPPSRMPQGVEAQAGLYRSLLAGRRILILLDNANSADQVRPLLPATAGCMAIVTSRDSLTGLVVTESATRITLDLLSSGEARELVTGIIGPDRAAEEPAAVAELIRLCARLPLALRIAASRLTIDEHIKVADVIGELTEDGELLDALSSSGDERAAIRAVFDSSYQRLTTEQAKIFRRLGLHPGPDLSQHAAAALGGLDLKNARRLLKALAATHLIEQVAAHRYRFHDLLRAYAAEQADLHDGFETCDLALESLLDWYVRTAYACDALVFPAHTRLPLHATAPSPPPPFDDQQGAMAWLMAEGFNCLAVLRFAANSGRYPHSVSLAHNCRFLILLGNLGDWLDVGGTGLRAAQRSQDKLAETYFLVGRAEAFTMLRRWDEALAELDNALPLTRMLEDKSRLSVVFNGLGWLCSERGRYEQALDHLFEALRWVRKGERMEAVIEGNIGCAYGALRHFPQAFEHSERGLALRRQVGDHLGEVGSMNAIAQLHQGLGDHDKTIELCRAAIAQARAIRAPLSIANPLDTMAASLREMGKPVEAIACWREAMTLFDSYGNKHRADQARTQISATD</sequence>
<dbReference type="PANTHER" id="PTHR47691">
    <property type="entry name" value="REGULATOR-RELATED"/>
    <property type="match status" value="1"/>
</dbReference>
<keyword evidence="2" id="KW-0067">ATP-binding</keyword>
<dbReference type="Gene3D" id="1.25.40.10">
    <property type="entry name" value="Tetratricopeptide repeat domain"/>
    <property type="match status" value="1"/>
</dbReference>
<dbReference type="SUPFAM" id="SSF52540">
    <property type="entry name" value="P-loop containing nucleoside triphosphate hydrolases"/>
    <property type="match status" value="1"/>
</dbReference>